<dbReference type="KEGG" id="kqi:F1D05_09585"/>
<reference evidence="7 8" key="2">
    <citation type="journal article" date="2020" name="Microbiol. Resour. Announc.">
        <title>Antarctic desert soil bacteria exhibit high novel natural product potential, evaluated through long-read genome sequencing and comparative genomics.</title>
        <authorList>
            <person name="Benaud N."/>
            <person name="Edwards R.J."/>
            <person name="Amos T.G."/>
            <person name="D'Agostino P.M."/>
            <person name="Gutierrez-Chavez C."/>
            <person name="Montgomery K."/>
            <person name="Nicetic I."/>
            <person name="Ferrari B.C."/>
        </authorList>
    </citation>
    <scope>NUCLEOTIDE SEQUENCE [LARGE SCALE GENOMIC DNA]</scope>
    <source>
        <strain evidence="7 8">SPB151</strain>
    </source>
</reference>
<dbReference type="SUPFAM" id="SSF64484">
    <property type="entry name" value="beta and beta-prime subunits of DNA dependent RNA-polymerase"/>
    <property type="match status" value="2"/>
</dbReference>
<keyword evidence="5" id="KW-0804">Transcription</keyword>
<evidence type="ECO:0000256" key="6">
    <source>
        <dbReference type="SAM" id="MobiDB-lite"/>
    </source>
</evidence>
<dbReference type="GO" id="GO:0003899">
    <property type="term" value="F:DNA-directed RNA polymerase activity"/>
    <property type="evidence" value="ECO:0007669"/>
    <property type="project" value="UniProtKB-EC"/>
</dbReference>
<dbReference type="RefSeq" id="WP_185446962.1">
    <property type="nucleotide sequence ID" value="NZ_CP043661.1"/>
</dbReference>
<reference evidence="8" key="1">
    <citation type="submission" date="2019-09" db="EMBL/GenBank/DDBJ databases">
        <title>Antimicrobial potential of Antarctic Bacteria.</title>
        <authorList>
            <person name="Benaud N."/>
            <person name="Edwards R.J."/>
            <person name="Ferrari B.C."/>
        </authorList>
    </citation>
    <scope>NUCLEOTIDE SEQUENCE [LARGE SCALE GENOMIC DNA]</scope>
    <source>
        <strain evidence="8">SPB151</strain>
    </source>
</reference>
<evidence type="ECO:0000256" key="3">
    <source>
        <dbReference type="ARBA" id="ARBA00022679"/>
    </source>
</evidence>
<evidence type="ECO:0000256" key="2">
    <source>
        <dbReference type="ARBA" id="ARBA00022478"/>
    </source>
</evidence>
<sequence>MKTGHGLRRYFYEYAIYQAIQLAREATGRTISVWEARAIRQRIDDLLAEKDTSVADPELGVVEMLSALETSIQEAVPGCEQIFAEHTAADPLLQELQTQFMRETGLRATGKAVAALPISPYDPQWSQRATVKAAGTALVYLPDATIEQDCGGQTSRAAEPGQGDAVLWVADADGKMSEAGSAMTDEDASGLTALRESMSVAEYQHVRQWVLDGGRDPRTGRMDRSRFMSAAAVERSVAILHELQRQGLGYEVRRDQNPGQIKARVAGTGMEIRLTEPGSREEYAGARVYDNGMVVRYSTNHRLDKGRTAVYSPTPAEAVDLLRFAQGRAVTRQDRPELLAGQLGPTHVEAVRRGRSGDIEPAEVEDSYHVGKESMFVVKNYRAPGGHQREGSKVMLRREAGDRSLPEFFVNAEAAEQYLSQAVNTARANLRAALDAEGLVAAFEQQRAEGLNLMEFEPPEHSSDPEVAAVQRTYWDVLTGHRAELLRPGATAEMYEERLGMIGEFQTYGPGVEPDLGNLVYGGTAEEKVRAHADELLDELVGTWASETRLVDGELVEQRFDPVRVAKYMTSAKGQWSNLDELAQSLRRIDAKPGEMLGSGFQSDRFKDRLVQFDVTTAIPADAHGSAFLRRIGDSVRSSLARNATEPGEILIDHQGVIGWTAQKMRRDGSTTSVTGQIGQVFEPGAHGEILTRFAGGDNGLIVPGYEARIAPQMPGETKSVEERTLLRGYEQAMTERIEYQIAGDLLSGRSEVGEGASLNRVYSQLYGTKHPVDFIDRALDTDSGELDPWTSAILATEAKRVRYSNEIKAGSTVYAEHQAAKARADPADDNHFDAWKLTGGRNMAVLTGLDQNGVAAPAGYFDPVMTGGATNQGIVRYLTEDATVRPDGRIVPGDPATASGARSPLMNRPELETLRYDPFDRQQMTGSTLMQSSKITAATGTAMMTFGGWTADDPIVISREFARTHQIRGAGGELRDLVVGDKLSDLHGNKGVVSLVVDRAMPLDAADRQHLRREVAWFRANPALHVVMSPFSLISRRNAGSGRELISGGAMDLVSPDGEGRQGSLGQMRFIVTHMAVDEKTKVYDDGAVLSGKGRKASSQLAWALGAQDCPAIMEEFYGPNAAAEANLREYMLSVGITMDADGTLHVAKHNEGQHVLGQETSADGPERRLFAMPELIRTSNGGLHTLAMRRSFGALIGDKGGDLEIPFPLRYRTGEQTAAASKTSWKLPVLSSHLRSGQEFDDGSVITHDYTNRYLDIHEWACRYRSMQEKLDAGSLSRPKREELVNGMAEAAVRAQRSFEAITGDLEQRIFGGKHNIFKTGLMSSRLGDSATAVWTADPRLDIDQIALSPVMADQLGLSEGDHALVWRDPVLRDAGVRYLRVAVDQQLTGVAINPVMDQCFDGDFDGDAVAVVKLHSQAARAEAMAKLSVPANLLDTGTVSERGTHPFALQVSLDTQVALSKDPQLRRELDRLSGAANLIKHGAHSEDPQTTRARQDDVTRQLSNFYRSAQRDEFGTALSFADLQSHLNSVRDVCVTTGAKGNFQKLTDYARYLGGRSGRSGISQTDQEASMFATAIKAHGTGLGGSYSQRAVRALRNVDLKAVLEVNYPVTQSILQAKHDATEARHKYEMLQGAGRDLWRGRLLDHLGPGKWRTVFEDGEPVQATKEQWVEQFVDFYTAKDGFGVTVNPEYVDRVAHALCDPRTGLVRNLEDDPSLQGALMDRLAYGGTLDNLIAAAAKHENLFDGEKNEQFCSTATRRSRRLAAASNDPGLGTERRPQTVSAALVRSDVVPDNHDSAQARGGHRRSEHAVTVPTQQRPGRVLSPAYTPSIAIEQPTATDSTAYEMEG</sequence>
<keyword evidence="8" id="KW-1185">Reference proteome</keyword>
<evidence type="ECO:0000256" key="4">
    <source>
        <dbReference type="ARBA" id="ARBA00022695"/>
    </source>
</evidence>
<organism evidence="7 8">
    <name type="scientific">Kribbella qitaiheensis</name>
    <dbReference type="NCBI Taxonomy" id="1544730"/>
    <lineage>
        <taxon>Bacteria</taxon>
        <taxon>Bacillati</taxon>
        <taxon>Actinomycetota</taxon>
        <taxon>Actinomycetes</taxon>
        <taxon>Propionibacteriales</taxon>
        <taxon>Kribbellaceae</taxon>
        <taxon>Kribbella</taxon>
    </lineage>
</organism>
<dbReference type="EC" id="2.7.7.6" evidence="1"/>
<keyword evidence="2" id="KW-0240">DNA-directed RNA polymerase</keyword>
<keyword evidence="4" id="KW-0548">Nucleotidyltransferase</keyword>
<dbReference type="InterPro" id="IPR037033">
    <property type="entry name" value="DNA-dir_RNAP_su2_hyb_sf"/>
</dbReference>
<dbReference type="Gene3D" id="2.40.270.10">
    <property type="entry name" value="DNA-directed RNA polymerase, subunit 2, domain 6"/>
    <property type="match status" value="1"/>
</dbReference>
<evidence type="ECO:0000256" key="1">
    <source>
        <dbReference type="ARBA" id="ARBA00012418"/>
    </source>
</evidence>
<dbReference type="EMBL" id="CP043661">
    <property type="protein sequence ID" value="QNE18091.1"/>
    <property type="molecule type" value="Genomic_DNA"/>
</dbReference>
<dbReference type="Gene3D" id="2.40.40.20">
    <property type="match status" value="1"/>
</dbReference>
<accession>A0A7G6WVS6</accession>
<evidence type="ECO:0000313" key="8">
    <source>
        <dbReference type="Proteomes" id="UP000515563"/>
    </source>
</evidence>
<gene>
    <name evidence="7" type="ORF">F1D05_09585</name>
</gene>
<protein>
    <recommendedName>
        <fullName evidence="1">DNA-directed RNA polymerase</fullName>
        <ecNumber evidence="1">2.7.7.6</ecNumber>
    </recommendedName>
</protein>
<dbReference type="GO" id="GO:0006351">
    <property type="term" value="P:DNA-templated transcription"/>
    <property type="evidence" value="ECO:0007669"/>
    <property type="project" value="InterPro"/>
</dbReference>
<dbReference type="Proteomes" id="UP000515563">
    <property type="component" value="Chromosome"/>
</dbReference>
<dbReference type="GO" id="GO:0003677">
    <property type="term" value="F:DNA binding"/>
    <property type="evidence" value="ECO:0007669"/>
    <property type="project" value="InterPro"/>
</dbReference>
<proteinExistence type="predicted"/>
<keyword evidence="3" id="KW-0808">Transferase</keyword>
<feature type="region of interest" description="Disordered" evidence="6">
    <location>
        <begin position="1795"/>
        <end position="1822"/>
    </location>
</feature>
<evidence type="ECO:0000256" key="5">
    <source>
        <dbReference type="ARBA" id="ARBA00023163"/>
    </source>
</evidence>
<dbReference type="GO" id="GO:0000428">
    <property type="term" value="C:DNA-directed RNA polymerase complex"/>
    <property type="evidence" value="ECO:0007669"/>
    <property type="project" value="UniProtKB-KW"/>
</dbReference>
<name>A0A7G6WVS6_9ACTN</name>
<evidence type="ECO:0000313" key="7">
    <source>
        <dbReference type="EMBL" id="QNE18091.1"/>
    </source>
</evidence>